<name>A0A081BK74_9LACO</name>
<gene>
    <name evidence="9" type="ORF">LOSG293_300130</name>
</gene>
<dbReference type="Gene3D" id="1.20.1250.20">
    <property type="entry name" value="MFS general substrate transporter like domains"/>
    <property type="match status" value="2"/>
</dbReference>
<keyword evidence="10" id="KW-1185">Reference proteome</keyword>
<dbReference type="InterPro" id="IPR011701">
    <property type="entry name" value="MFS"/>
</dbReference>
<organism evidence="9 10">
    <name type="scientific">Secundilactobacillus oryzae JCM 18671</name>
    <dbReference type="NCBI Taxonomy" id="1291743"/>
    <lineage>
        <taxon>Bacteria</taxon>
        <taxon>Bacillati</taxon>
        <taxon>Bacillota</taxon>
        <taxon>Bacilli</taxon>
        <taxon>Lactobacillales</taxon>
        <taxon>Lactobacillaceae</taxon>
        <taxon>Secundilactobacillus</taxon>
    </lineage>
</organism>
<reference evidence="9" key="1">
    <citation type="journal article" date="2014" name="Genome Announc.">
        <title>Draft Genome Sequence of Lactobacillus oryzae Strain SG293T.</title>
        <authorList>
            <person name="Tanizawa Y."/>
            <person name="Fujisawa T."/>
            <person name="Mochizuki T."/>
            <person name="Kaminuma E."/>
            <person name="Nakamura Y."/>
            <person name="Tohno M."/>
        </authorList>
    </citation>
    <scope>NUCLEOTIDE SEQUENCE [LARGE SCALE GENOMIC DNA]</scope>
    <source>
        <strain evidence="9">SG293</strain>
    </source>
</reference>
<feature type="transmembrane region" description="Helical" evidence="7">
    <location>
        <begin position="133"/>
        <end position="156"/>
    </location>
</feature>
<dbReference type="PANTHER" id="PTHR23517">
    <property type="entry name" value="RESISTANCE PROTEIN MDTM, PUTATIVE-RELATED-RELATED"/>
    <property type="match status" value="1"/>
</dbReference>
<dbReference type="OrthoDB" id="3268460at2"/>
<dbReference type="AlphaFoldDB" id="A0A081BK74"/>
<feature type="transmembrane region" description="Helical" evidence="7">
    <location>
        <begin position="274"/>
        <end position="291"/>
    </location>
</feature>
<dbReference type="GO" id="GO:0022857">
    <property type="term" value="F:transmembrane transporter activity"/>
    <property type="evidence" value="ECO:0007669"/>
    <property type="project" value="InterPro"/>
</dbReference>
<evidence type="ECO:0000259" key="8">
    <source>
        <dbReference type="PROSITE" id="PS50850"/>
    </source>
</evidence>
<dbReference type="InterPro" id="IPR036259">
    <property type="entry name" value="MFS_trans_sf"/>
</dbReference>
<dbReference type="STRING" id="1291743.LOSG293_300130"/>
<dbReference type="EMBL" id="BBJM01000030">
    <property type="protein sequence ID" value="GAK48442.1"/>
    <property type="molecule type" value="Genomic_DNA"/>
</dbReference>
<dbReference type="PROSITE" id="PS50850">
    <property type="entry name" value="MFS"/>
    <property type="match status" value="1"/>
</dbReference>
<feature type="domain" description="Major facilitator superfamily (MFS) profile" evidence="8">
    <location>
        <begin position="9"/>
        <end position="384"/>
    </location>
</feature>
<dbReference type="InterPro" id="IPR050171">
    <property type="entry name" value="MFS_Transporters"/>
</dbReference>
<feature type="transmembrane region" description="Helical" evidence="7">
    <location>
        <begin position="43"/>
        <end position="64"/>
    </location>
</feature>
<dbReference type="eggNOG" id="COG2814">
    <property type="taxonomic scope" value="Bacteria"/>
</dbReference>
<evidence type="ECO:0000256" key="2">
    <source>
        <dbReference type="ARBA" id="ARBA00022448"/>
    </source>
</evidence>
<dbReference type="InterPro" id="IPR020846">
    <property type="entry name" value="MFS_dom"/>
</dbReference>
<dbReference type="RefSeq" id="WP_034529028.1">
    <property type="nucleotide sequence ID" value="NZ_BBAZ01000029.1"/>
</dbReference>
<evidence type="ECO:0000313" key="10">
    <source>
        <dbReference type="Proteomes" id="UP000028700"/>
    </source>
</evidence>
<dbReference type="Pfam" id="PF07690">
    <property type="entry name" value="MFS_1"/>
    <property type="match status" value="1"/>
</dbReference>
<evidence type="ECO:0000256" key="3">
    <source>
        <dbReference type="ARBA" id="ARBA00022475"/>
    </source>
</evidence>
<comment type="caution">
    <text evidence="9">The sequence shown here is derived from an EMBL/GenBank/DDBJ whole genome shotgun (WGS) entry which is preliminary data.</text>
</comment>
<evidence type="ECO:0000313" key="9">
    <source>
        <dbReference type="EMBL" id="GAK48442.1"/>
    </source>
</evidence>
<accession>A0A081BK74</accession>
<feature type="transmembrane region" description="Helical" evidence="7">
    <location>
        <begin position="100"/>
        <end position="121"/>
    </location>
</feature>
<feature type="transmembrane region" description="Helical" evidence="7">
    <location>
        <begin position="331"/>
        <end position="350"/>
    </location>
</feature>
<keyword evidence="4 7" id="KW-0812">Transmembrane</keyword>
<feature type="transmembrane region" description="Helical" evidence="7">
    <location>
        <begin position="245"/>
        <end position="262"/>
    </location>
</feature>
<feature type="transmembrane region" description="Helical" evidence="7">
    <location>
        <begin position="297"/>
        <end position="319"/>
    </location>
</feature>
<feature type="transmembrane region" description="Helical" evidence="7">
    <location>
        <begin position="162"/>
        <end position="184"/>
    </location>
</feature>
<feature type="transmembrane region" description="Helical" evidence="7">
    <location>
        <begin position="356"/>
        <end position="379"/>
    </location>
</feature>
<keyword evidence="3" id="KW-1003">Cell membrane</keyword>
<proteinExistence type="predicted"/>
<dbReference type="SUPFAM" id="SSF103473">
    <property type="entry name" value="MFS general substrate transporter"/>
    <property type="match status" value="1"/>
</dbReference>
<evidence type="ECO:0000256" key="1">
    <source>
        <dbReference type="ARBA" id="ARBA00004651"/>
    </source>
</evidence>
<dbReference type="GO" id="GO:0005886">
    <property type="term" value="C:plasma membrane"/>
    <property type="evidence" value="ECO:0007669"/>
    <property type="project" value="UniProtKB-SubCell"/>
</dbReference>
<sequence>MLKPKTEIGLPAVFLSTLLLNAGASFLWPLVTVYMHNYLGKTLTLAGTTLFVMSMFMILGNYVGGYLFDRWSPYKTAIGSVIVSLAAMILLIFFHNWPMFGILLAVVGFGDGASMTVGNSYAASVKSKSTRSVFNILYIGINLGVVIGTLLVGYLMHFGITVVLTVTSLFYVVLLIITAIEFPVHLRASSKSTPHGEVAAKFSNLSIVLLICFLVFSLYLSYALWESVLSVHMTSLNISFEKYSLLWTLNGLMIVVLQPIANRIGANYKMSSQIYVGVTIFAASFFLLIFANQYLVFIITMAILTIGEMIGFPGIPAWIDSLSDESQKGKYQGMFNVALSLGRAVGPLFGGMMIDLFSYQTLFLSVTALMLGAMLVVIFRYRTHTKRSL</sequence>
<dbReference type="CDD" id="cd17329">
    <property type="entry name" value="MFS_MdtH_MDR_like"/>
    <property type="match status" value="1"/>
</dbReference>
<feature type="transmembrane region" description="Helical" evidence="7">
    <location>
        <begin position="205"/>
        <end position="225"/>
    </location>
</feature>
<comment type="subcellular location">
    <subcellularLocation>
        <location evidence="1">Cell membrane</location>
        <topology evidence="1">Multi-pass membrane protein</topology>
    </subcellularLocation>
</comment>
<evidence type="ECO:0000256" key="7">
    <source>
        <dbReference type="SAM" id="Phobius"/>
    </source>
</evidence>
<feature type="transmembrane region" description="Helical" evidence="7">
    <location>
        <begin position="12"/>
        <end position="31"/>
    </location>
</feature>
<evidence type="ECO:0000256" key="5">
    <source>
        <dbReference type="ARBA" id="ARBA00022989"/>
    </source>
</evidence>
<dbReference type="PANTHER" id="PTHR23517:SF10">
    <property type="entry name" value="MAJOR FACILITATOR SUPERFAMILY (MFS) PROFILE DOMAIN-CONTAINING PROTEIN"/>
    <property type="match status" value="1"/>
</dbReference>
<keyword evidence="2" id="KW-0813">Transport</keyword>
<dbReference type="Proteomes" id="UP000028700">
    <property type="component" value="Unassembled WGS sequence"/>
</dbReference>
<feature type="transmembrane region" description="Helical" evidence="7">
    <location>
        <begin position="76"/>
        <end position="94"/>
    </location>
</feature>
<evidence type="ECO:0000256" key="4">
    <source>
        <dbReference type="ARBA" id="ARBA00022692"/>
    </source>
</evidence>
<evidence type="ECO:0000256" key="6">
    <source>
        <dbReference type="ARBA" id="ARBA00023136"/>
    </source>
</evidence>
<keyword evidence="6 7" id="KW-0472">Membrane</keyword>
<protein>
    <submittedName>
        <fullName evidence="9">Major facilitator superfamily transporter</fullName>
    </submittedName>
</protein>
<keyword evidence="5 7" id="KW-1133">Transmembrane helix</keyword>